<dbReference type="InterPro" id="IPR014816">
    <property type="entry name" value="tRNA_MeTrfase_Gcd14"/>
</dbReference>
<dbReference type="Pfam" id="PF08704">
    <property type="entry name" value="GCD14"/>
    <property type="match status" value="1"/>
</dbReference>
<sequence length="317" mass="35588">MAKIKQNSPVLFFYNNSKKWLAKISKNESFHTHIGILKHSDAIGKEYGSKLITNKDKYVYLLEPTMYDYVMRIQHGTQIVYPKDIGYIIARAGIGDGQKILEIGTGSGSLTSFVASVVKPRGHVYTFDVDEKFMKIAEKNIKKAGVSKYVTQHNLDLKTAKKMPLEDMDVALIDLGDPWVVIPQVRKMLKGSGSIFAICPTMNQLEKLTMALVENEFTDIESTEHIIRNIEAREGKTRHSFQGIGHTTYLCFARKAFFGRSARKTTEKPPSVETEKKPSTKTVKKSTKATKKSASKTTKKTTKTTKKPAKKTTKKSS</sequence>
<evidence type="ECO:0000256" key="5">
    <source>
        <dbReference type="PIRSR" id="PIRSR017269-1"/>
    </source>
</evidence>
<dbReference type="Proteomes" id="UP000509771">
    <property type="component" value="Chromosome"/>
</dbReference>
<keyword evidence="1 8" id="KW-0489">Methyltransferase</keyword>
<protein>
    <submittedName>
        <fullName evidence="8">tRNA methyltransferase</fullName>
    </submittedName>
</protein>
<evidence type="ECO:0000256" key="6">
    <source>
        <dbReference type="SAM" id="MobiDB-lite"/>
    </source>
</evidence>
<proteinExistence type="predicted"/>
<dbReference type="PROSITE" id="PS51620">
    <property type="entry name" value="SAM_TRM61"/>
    <property type="match status" value="1"/>
</dbReference>
<evidence type="ECO:0000256" key="4">
    <source>
        <dbReference type="ARBA" id="ARBA00022694"/>
    </source>
</evidence>
<feature type="domain" description="tRNA (adenine(58)-N(1))-methyltransferase catalytic subunit TRM61 C-terminal" evidence="7">
    <location>
        <begin position="57"/>
        <end position="238"/>
    </location>
</feature>
<feature type="compositionally biased region" description="Basic residues" evidence="6">
    <location>
        <begin position="282"/>
        <end position="317"/>
    </location>
</feature>
<evidence type="ECO:0000313" key="9">
    <source>
        <dbReference type="Proteomes" id="UP000509771"/>
    </source>
</evidence>
<dbReference type="OrthoDB" id="30774at2157"/>
<dbReference type="Gene3D" id="3.10.330.20">
    <property type="match status" value="1"/>
</dbReference>
<dbReference type="GO" id="GO:0031515">
    <property type="term" value="C:tRNA (m1A) methyltransferase complex"/>
    <property type="evidence" value="ECO:0007669"/>
    <property type="project" value="InterPro"/>
</dbReference>
<evidence type="ECO:0000256" key="3">
    <source>
        <dbReference type="ARBA" id="ARBA00022691"/>
    </source>
</evidence>
<evidence type="ECO:0000256" key="1">
    <source>
        <dbReference type="ARBA" id="ARBA00022603"/>
    </source>
</evidence>
<evidence type="ECO:0000313" key="8">
    <source>
        <dbReference type="EMBL" id="QLH03060.1"/>
    </source>
</evidence>
<dbReference type="SUPFAM" id="SSF53335">
    <property type="entry name" value="S-adenosyl-L-methionine-dependent methyltransferases"/>
    <property type="match status" value="1"/>
</dbReference>
<dbReference type="PANTHER" id="PTHR12133:SF2">
    <property type="entry name" value="TRNA (ADENINE(58)-N(1))-METHYLTRANSFERASE CATALYTIC SUBUNIT TRMT61A"/>
    <property type="match status" value="1"/>
</dbReference>
<dbReference type="InterPro" id="IPR049470">
    <property type="entry name" value="TRM61_C"/>
</dbReference>
<keyword evidence="9" id="KW-1185">Reference proteome</keyword>
<evidence type="ECO:0000256" key="2">
    <source>
        <dbReference type="ARBA" id="ARBA00022679"/>
    </source>
</evidence>
<feature type="binding site" evidence="5">
    <location>
        <begin position="107"/>
        <end position="110"/>
    </location>
    <ligand>
        <name>S-adenosyl-L-methionine</name>
        <dbReference type="ChEBI" id="CHEBI:59789"/>
    </ligand>
</feature>
<reference evidence="8 9" key="1">
    <citation type="submission" date="2018-02" db="EMBL/GenBank/DDBJ databases">
        <title>Complete genome of Nitrosopumilus cobalaminigenes HCA1.</title>
        <authorList>
            <person name="Qin W."/>
            <person name="Zheng Y."/>
            <person name="Stahl D.A."/>
        </authorList>
    </citation>
    <scope>NUCLEOTIDE SEQUENCE [LARGE SCALE GENOMIC DNA]</scope>
    <source>
        <strain evidence="8 9">HCA1</strain>
    </source>
</reference>
<dbReference type="EMBL" id="CP026993">
    <property type="protein sequence ID" value="QLH03060.1"/>
    <property type="molecule type" value="Genomic_DNA"/>
</dbReference>
<organism evidence="8 9">
    <name type="scientific">Nitrosopumilus cobalaminigenes</name>
    <dbReference type="NCBI Taxonomy" id="1470066"/>
    <lineage>
        <taxon>Archaea</taxon>
        <taxon>Nitrososphaerota</taxon>
        <taxon>Nitrososphaeria</taxon>
        <taxon>Nitrosopumilales</taxon>
        <taxon>Nitrosopumilaceae</taxon>
        <taxon>Nitrosopumilus</taxon>
    </lineage>
</organism>
<dbReference type="PANTHER" id="PTHR12133">
    <property type="entry name" value="TRNA (ADENINE(58)-N(1))-METHYLTRANSFERASE"/>
    <property type="match status" value="1"/>
</dbReference>
<dbReference type="FunFam" id="3.40.50.150:FF:000587">
    <property type="entry name" value="tRNA methyltransferase complex GCD14 subunit"/>
    <property type="match status" value="1"/>
</dbReference>
<dbReference type="CDD" id="cd02440">
    <property type="entry name" value="AdoMet_MTases"/>
    <property type="match status" value="1"/>
</dbReference>
<dbReference type="GO" id="GO:0160107">
    <property type="term" value="F:tRNA (adenine(58)-N1)-methyltransferase activity"/>
    <property type="evidence" value="ECO:0007669"/>
    <property type="project" value="InterPro"/>
</dbReference>
<feature type="region of interest" description="Disordered" evidence="6">
    <location>
        <begin position="262"/>
        <end position="317"/>
    </location>
</feature>
<evidence type="ECO:0000259" key="7">
    <source>
        <dbReference type="Pfam" id="PF08704"/>
    </source>
</evidence>
<feature type="binding site" evidence="5">
    <location>
        <position position="156"/>
    </location>
    <ligand>
        <name>S-adenosyl-L-methionine</name>
        <dbReference type="ChEBI" id="CHEBI:59789"/>
    </ligand>
</feature>
<feature type="binding site" evidence="5">
    <location>
        <position position="128"/>
    </location>
    <ligand>
        <name>S-adenosyl-L-methionine</name>
        <dbReference type="ChEBI" id="CHEBI:59789"/>
    </ligand>
</feature>
<dbReference type="KEGG" id="ncl:C5F47_05615"/>
<keyword evidence="4" id="KW-0819">tRNA processing</keyword>
<keyword evidence="2 8" id="KW-0808">Transferase</keyword>
<dbReference type="GeneID" id="56059501"/>
<dbReference type="PIRSF" id="PIRSF017269">
    <property type="entry name" value="GCD14"/>
    <property type="match status" value="1"/>
</dbReference>
<name>A0A7D5QZ57_9ARCH</name>
<dbReference type="RefSeq" id="WP_179360162.1">
    <property type="nucleotide sequence ID" value="NZ_CP026993.1"/>
</dbReference>
<dbReference type="Gene3D" id="3.40.50.150">
    <property type="entry name" value="Vaccinia Virus protein VP39"/>
    <property type="match status" value="1"/>
</dbReference>
<dbReference type="InterPro" id="IPR029063">
    <property type="entry name" value="SAM-dependent_MTases_sf"/>
</dbReference>
<dbReference type="GO" id="GO:0030488">
    <property type="term" value="P:tRNA methylation"/>
    <property type="evidence" value="ECO:0007669"/>
    <property type="project" value="InterPro"/>
</dbReference>
<gene>
    <name evidence="8" type="ORF">C5F47_05615</name>
</gene>
<dbReference type="AlphaFoldDB" id="A0A7D5QZ57"/>
<feature type="binding site" evidence="5">
    <location>
        <position position="174"/>
    </location>
    <ligand>
        <name>S-adenosyl-L-methionine</name>
        <dbReference type="ChEBI" id="CHEBI:59789"/>
    </ligand>
</feature>
<keyword evidence="3 5" id="KW-0949">S-adenosyl-L-methionine</keyword>
<accession>A0A7D5QZ57</accession>